<comment type="catalytic activity">
    <reaction evidence="4">
        <text>N-terminal L-lysyl-[protein] + L-leucyl-tRNA(Leu) = N-terminal L-leucyl-L-lysyl-[protein] + tRNA(Leu) + H(+)</text>
        <dbReference type="Rhea" id="RHEA:12340"/>
        <dbReference type="Rhea" id="RHEA-COMP:9613"/>
        <dbReference type="Rhea" id="RHEA-COMP:9622"/>
        <dbReference type="Rhea" id="RHEA-COMP:12670"/>
        <dbReference type="Rhea" id="RHEA-COMP:12671"/>
        <dbReference type="ChEBI" id="CHEBI:15378"/>
        <dbReference type="ChEBI" id="CHEBI:65249"/>
        <dbReference type="ChEBI" id="CHEBI:78442"/>
        <dbReference type="ChEBI" id="CHEBI:78494"/>
        <dbReference type="ChEBI" id="CHEBI:133043"/>
        <dbReference type="EC" id="2.3.2.6"/>
    </reaction>
</comment>
<evidence type="ECO:0000313" key="6">
    <source>
        <dbReference type="Proteomes" id="UP000199031"/>
    </source>
</evidence>
<comment type="function">
    <text evidence="4">Functions in the N-end rule pathway of protein degradation where it conjugates Leu, Phe and, less efficiently, Met from aminoacyl-tRNAs to the N-termini of proteins containing an N-terminal arginine or lysine.</text>
</comment>
<gene>
    <name evidence="4" type="primary">aat</name>
    <name evidence="5" type="ORF">SAMN05444277_10653</name>
</gene>
<keyword evidence="2 4" id="KW-0808">Transferase</keyword>
<sequence length="213" mass="24294">MYLTVLDSKLWFPPATATTEDGLLAMGGDLSEERLLLAYRQGIFPWFEGDLPLWWCPDPRFVLFPDNLKISKSMQKILHNNSFQFKTNTAFEEVIRNCKTVKRDHAGTWITNAVEQAYINLHKKGYAHSAEAWQGNELAGGLYGIKMGKVFFGESMFSRISNASKFAFINYVKQLAREGIVLIDCQVYTKHLESLGAEMISRNEFLNLLQQIA</sequence>
<dbReference type="NCBIfam" id="TIGR00667">
    <property type="entry name" value="aat"/>
    <property type="match status" value="1"/>
</dbReference>
<dbReference type="STRING" id="1465490.SAMN05444277_10653"/>
<dbReference type="EMBL" id="FOXQ01000006">
    <property type="protein sequence ID" value="SFQ16555.1"/>
    <property type="molecule type" value="Genomic_DNA"/>
</dbReference>
<organism evidence="5 6">
    <name type="scientific">Parafilimonas terrae</name>
    <dbReference type="NCBI Taxonomy" id="1465490"/>
    <lineage>
        <taxon>Bacteria</taxon>
        <taxon>Pseudomonadati</taxon>
        <taxon>Bacteroidota</taxon>
        <taxon>Chitinophagia</taxon>
        <taxon>Chitinophagales</taxon>
        <taxon>Chitinophagaceae</taxon>
        <taxon>Parafilimonas</taxon>
    </lineage>
</organism>
<keyword evidence="3 4" id="KW-0012">Acyltransferase</keyword>
<dbReference type="Proteomes" id="UP000199031">
    <property type="component" value="Unassembled WGS sequence"/>
</dbReference>
<reference evidence="5 6" key="1">
    <citation type="submission" date="2016-10" db="EMBL/GenBank/DDBJ databases">
        <authorList>
            <person name="de Groot N.N."/>
        </authorList>
    </citation>
    <scope>NUCLEOTIDE SEQUENCE [LARGE SCALE GENOMIC DNA]</scope>
    <source>
        <strain evidence="5 6">DSM 28286</strain>
    </source>
</reference>
<dbReference type="Pfam" id="PF03588">
    <property type="entry name" value="Leu_Phe_trans"/>
    <property type="match status" value="1"/>
</dbReference>
<comment type="catalytic activity">
    <reaction evidence="4">
        <text>L-phenylalanyl-tRNA(Phe) + an N-terminal L-alpha-aminoacyl-[protein] = an N-terminal L-phenylalanyl-L-alpha-aminoacyl-[protein] + tRNA(Phe)</text>
        <dbReference type="Rhea" id="RHEA:43632"/>
        <dbReference type="Rhea" id="RHEA-COMP:9668"/>
        <dbReference type="Rhea" id="RHEA-COMP:9699"/>
        <dbReference type="Rhea" id="RHEA-COMP:10636"/>
        <dbReference type="Rhea" id="RHEA-COMP:10637"/>
        <dbReference type="ChEBI" id="CHEBI:78442"/>
        <dbReference type="ChEBI" id="CHEBI:78531"/>
        <dbReference type="ChEBI" id="CHEBI:78597"/>
        <dbReference type="ChEBI" id="CHEBI:83561"/>
        <dbReference type="EC" id="2.3.2.6"/>
    </reaction>
</comment>
<comment type="similarity">
    <text evidence="4">Belongs to the L/F-transferase family.</text>
</comment>
<protein>
    <recommendedName>
        <fullName evidence="4">Leucyl/phenylalanyl-tRNA--protein transferase</fullName>
        <ecNumber evidence="4">2.3.2.6</ecNumber>
    </recommendedName>
    <alternativeName>
        <fullName evidence="4">L/F-transferase</fullName>
    </alternativeName>
    <alternativeName>
        <fullName evidence="4">Leucyltransferase</fullName>
    </alternativeName>
    <alternativeName>
        <fullName evidence="4">Phenyalanyltransferase</fullName>
    </alternativeName>
</protein>
<keyword evidence="6" id="KW-1185">Reference proteome</keyword>
<dbReference type="PANTHER" id="PTHR30098">
    <property type="entry name" value="LEUCYL/PHENYLALANYL-TRNA--PROTEIN TRANSFERASE"/>
    <property type="match status" value="1"/>
</dbReference>
<dbReference type="GO" id="GO:0005737">
    <property type="term" value="C:cytoplasm"/>
    <property type="evidence" value="ECO:0007669"/>
    <property type="project" value="UniProtKB-SubCell"/>
</dbReference>
<comment type="catalytic activity">
    <reaction evidence="4">
        <text>N-terminal L-arginyl-[protein] + L-leucyl-tRNA(Leu) = N-terminal L-leucyl-L-arginyl-[protein] + tRNA(Leu) + H(+)</text>
        <dbReference type="Rhea" id="RHEA:50416"/>
        <dbReference type="Rhea" id="RHEA-COMP:9613"/>
        <dbReference type="Rhea" id="RHEA-COMP:9622"/>
        <dbReference type="Rhea" id="RHEA-COMP:12672"/>
        <dbReference type="Rhea" id="RHEA-COMP:12673"/>
        <dbReference type="ChEBI" id="CHEBI:15378"/>
        <dbReference type="ChEBI" id="CHEBI:64719"/>
        <dbReference type="ChEBI" id="CHEBI:78442"/>
        <dbReference type="ChEBI" id="CHEBI:78494"/>
        <dbReference type="ChEBI" id="CHEBI:133044"/>
        <dbReference type="EC" id="2.3.2.6"/>
    </reaction>
</comment>
<dbReference type="OrthoDB" id="9790282at2"/>
<dbReference type="GO" id="GO:0008914">
    <property type="term" value="F:leucyl-tRNA--protein transferase activity"/>
    <property type="evidence" value="ECO:0007669"/>
    <property type="project" value="UniProtKB-UniRule"/>
</dbReference>
<dbReference type="Gene3D" id="3.30.70.3550">
    <property type="entry name" value="Leucyl/phenylalanyl-tRNA-protein transferase, N-terminal domain"/>
    <property type="match status" value="1"/>
</dbReference>
<dbReference type="InterPro" id="IPR042221">
    <property type="entry name" value="Leu/Phe-tRNA_Trfase_N"/>
</dbReference>
<dbReference type="InterPro" id="IPR042203">
    <property type="entry name" value="Leu/Phe-tRNA_Trfase_C"/>
</dbReference>
<dbReference type="RefSeq" id="WP_090658314.1">
    <property type="nucleotide sequence ID" value="NZ_FOXQ01000006.1"/>
</dbReference>
<evidence type="ECO:0000313" key="5">
    <source>
        <dbReference type="EMBL" id="SFQ16555.1"/>
    </source>
</evidence>
<dbReference type="InterPro" id="IPR016181">
    <property type="entry name" value="Acyl_CoA_acyltransferase"/>
</dbReference>
<dbReference type="PANTHER" id="PTHR30098:SF2">
    <property type="entry name" value="LEUCYL_PHENYLALANYL-TRNA--PROTEIN TRANSFERASE"/>
    <property type="match status" value="1"/>
</dbReference>
<dbReference type="InterPro" id="IPR004616">
    <property type="entry name" value="Leu/Phe-tRNA_Trfase"/>
</dbReference>
<evidence type="ECO:0000256" key="4">
    <source>
        <dbReference type="HAMAP-Rule" id="MF_00688"/>
    </source>
</evidence>
<evidence type="ECO:0000256" key="1">
    <source>
        <dbReference type="ARBA" id="ARBA00022490"/>
    </source>
</evidence>
<keyword evidence="1 4" id="KW-0963">Cytoplasm</keyword>
<accession>A0A1I5WA27</accession>
<dbReference type="Gene3D" id="3.40.630.70">
    <property type="entry name" value="Leucyl/phenylalanyl-tRNA-protein transferase, C-terminal domain"/>
    <property type="match status" value="1"/>
</dbReference>
<dbReference type="GO" id="GO:0030163">
    <property type="term" value="P:protein catabolic process"/>
    <property type="evidence" value="ECO:0007669"/>
    <property type="project" value="UniProtKB-UniRule"/>
</dbReference>
<dbReference type="SUPFAM" id="SSF55729">
    <property type="entry name" value="Acyl-CoA N-acyltransferases (Nat)"/>
    <property type="match status" value="1"/>
</dbReference>
<evidence type="ECO:0000256" key="2">
    <source>
        <dbReference type="ARBA" id="ARBA00022679"/>
    </source>
</evidence>
<comment type="subcellular location">
    <subcellularLocation>
        <location evidence="4">Cytoplasm</location>
    </subcellularLocation>
</comment>
<dbReference type="HAMAP" id="MF_00688">
    <property type="entry name" value="Leu_Phe_trans"/>
    <property type="match status" value="1"/>
</dbReference>
<dbReference type="EC" id="2.3.2.6" evidence="4"/>
<evidence type="ECO:0000256" key="3">
    <source>
        <dbReference type="ARBA" id="ARBA00023315"/>
    </source>
</evidence>
<proteinExistence type="inferred from homology"/>
<dbReference type="AlphaFoldDB" id="A0A1I5WA27"/>
<name>A0A1I5WA27_9BACT</name>